<evidence type="ECO:0000256" key="6">
    <source>
        <dbReference type="HAMAP-Rule" id="MF_01391"/>
    </source>
</evidence>
<keyword evidence="8" id="KW-0150">Chloroplast</keyword>
<dbReference type="InterPro" id="IPR002541">
    <property type="entry name" value="Cyt_c_assembly"/>
</dbReference>
<evidence type="ECO:0000256" key="5">
    <source>
        <dbReference type="ARBA" id="ARBA00023136"/>
    </source>
</evidence>
<dbReference type="GeneID" id="33355179"/>
<evidence type="ECO:0000256" key="1">
    <source>
        <dbReference type="ARBA" id="ARBA00004141"/>
    </source>
</evidence>
<keyword evidence="4 6" id="KW-1133">Transmembrane helix</keyword>
<evidence type="ECO:0000313" key="8">
    <source>
        <dbReference type="EMBL" id="ARW62041.1"/>
    </source>
</evidence>
<feature type="transmembrane region" description="Helical" evidence="6">
    <location>
        <begin position="221"/>
        <end position="244"/>
    </location>
</feature>
<proteinExistence type="inferred from homology"/>
<feature type="transmembrane region" description="Helical" evidence="6">
    <location>
        <begin position="12"/>
        <end position="32"/>
    </location>
</feature>
<feature type="transmembrane region" description="Helical" evidence="6">
    <location>
        <begin position="135"/>
        <end position="163"/>
    </location>
</feature>
<feature type="transmembrane region" description="Helical" evidence="6">
    <location>
        <begin position="286"/>
        <end position="307"/>
    </location>
</feature>
<evidence type="ECO:0000259" key="7">
    <source>
        <dbReference type="Pfam" id="PF01578"/>
    </source>
</evidence>
<dbReference type="EMBL" id="MF101421">
    <property type="protein sequence ID" value="ARW62041.1"/>
    <property type="molecule type" value="Genomic_DNA"/>
</dbReference>
<protein>
    <recommendedName>
        <fullName evidence="6">Cytochrome c biogenesis protein CcsA</fullName>
    </recommendedName>
</protein>
<keyword evidence="3 6" id="KW-0201">Cytochrome c-type biogenesis</keyword>
<keyword evidence="8" id="KW-0934">Plastid</keyword>
<dbReference type="GO" id="GO:0009535">
    <property type="term" value="C:chloroplast thylakoid membrane"/>
    <property type="evidence" value="ECO:0007669"/>
    <property type="project" value="UniProtKB-SubCell"/>
</dbReference>
<keyword evidence="6" id="KW-0793">Thylakoid</keyword>
<dbReference type="AlphaFoldDB" id="A0A1Z1M880"/>
<geneLocation type="chloroplast" evidence="8"/>
<sequence>MNWNTVENDLINISFGLLIIVLITYWSSIIFNKISNLYKISKKLTIFINILLSTALSIRWIINQYFPLSNLFESLIFLTWCLTFIQILLEKQNKNKLIAAINIPISLFTLSFASICLPAEMKTAIPLVPALKSNWLVMHVTVMMISYATLMIGSVLSILFLVISNGKKIDIQGNSYSSGKKIILKYKSNNFENILNKQKNYTNNITKKSYRVNLLQGIDNLSYRIIGLGFPLLTIGIISGAVWANEAWGNYWSWDPKETWALITWIVFAIYLHSRLNQEWKGKKPAIIASLGFVLIWVCYLGVNFLGKGLHSYGWLFL</sequence>
<name>A0A1Z1M880_9FLOR</name>
<comment type="function">
    <text evidence="6">Required during biogenesis of c-type cytochromes (cytochrome c6 and cytochrome f) at the step of heme attachment.</text>
</comment>
<evidence type="ECO:0000256" key="3">
    <source>
        <dbReference type="ARBA" id="ARBA00022748"/>
    </source>
</evidence>
<dbReference type="NCBIfam" id="TIGR03144">
    <property type="entry name" value="cytochr_II_ccsB"/>
    <property type="match status" value="1"/>
</dbReference>
<comment type="subunit">
    <text evidence="6">May interact with Ccs1.</text>
</comment>
<dbReference type="HAMAP" id="MF_01391">
    <property type="entry name" value="CytC_CcsA"/>
    <property type="match status" value="1"/>
</dbReference>
<keyword evidence="5 6" id="KW-0472">Membrane</keyword>
<dbReference type="GO" id="GO:0017004">
    <property type="term" value="P:cytochrome complex assembly"/>
    <property type="evidence" value="ECO:0007669"/>
    <property type="project" value="UniProtKB-UniRule"/>
</dbReference>
<reference evidence="8" key="1">
    <citation type="journal article" date="2017" name="J. Phycol.">
        <title>Analysis of chloroplast genomes and a supermatrix inform reclassification of the Rhodomelaceae (Rhodophyta).</title>
        <authorList>
            <person name="Diaz-Tapia P."/>
            <person name="Maggs C.A."/>
            <person name="West J.A."/>
            <person name="Verbruggen H."/>
        </authorList>
    </citation>
    <scope>NUCLEOTIDE SEQUENCE</scope>
    <source>
        <strain evidence="8">JW3897</strain>
    </source>
</reference>
<gene>
    <name evidence="8" type="primary">ccs1</name>
    <name evidence="6" type="synonym">ccsA</name>
</gene>
<evidence type="ECO:0000256" key="2">
    <source>
        <dbReference type="ARBA" id="ARBA00022692"/>
    </source>
</evidence>
<evidence type="ECO:0000256" key="4">
    <source>
        <dbReference type="ARBA" id="ARBA00022989"/>
    </source>
</evidence>
<dbReference type="GO" id="GO:0005886">
    <property type="term" value="C:plasma membrane"/>
    <property type="evidence" value="ECO:0007669"/>
    <property type="project" value="TreeGrafter"/>
</dbReference>
<feature type="transmembrane region" description="Helical" evidence="6">
    <location>
        <begin position="259"/>
        <end position="274"/>
    </location>
</feature>
<dbReference type="PANTHER" id="PTHR30071:SF1">
    <property type="entry name" value="CYTOCHROME B_B6 PROTEIN-RELATED"/>
    <property type="match status" value="1"/>
</dbReference>
<dbReference type="InterPro" id="IPR017562">
    <property type="entry name" value="Cyt_c_biogenesis_CcsA"/>
</dbReference>
<feature type="domain" description="Cytochrome c assembly protein" evidence="7">
    <location>
        <begin position="68"/>
        <end position="311"/>
    </location>
</feature>
<keyword evidence="2 6" id="KW-0812">Transmembrane</keyword>
<accession>A0A1Z1M880</accession>
<feature type="transmembrane region" description="Helical" evidence="6">
    <location>
        <begin position="44"/>
        <end position="62"/>
    </location>
</feature>
<organism evidence="8">
    <name type="scientific">Bostrychia simpliciuscula</name>
    <dbReference type="NCBI Taxonomy" id="324754"/>
    <lineage>
        <taxon>Eukaryota</taxon>
        <taxon>Rhodophyta</taxon>
        <taxon>Florideophyceae</taxon>
        <taxon>Rhodymeniophycidae</taxon>
        <taxon>Ceramiales</taxon>
        <taxon>Rhodomelaceae</taxon>
        <taxon>Bostrychia</taxon>
    </lineage>
</organism>
<dbReference type="RefSeq" id="YP_009393479.1">
    <property type="nucleotide sequence ID" value="NC_035268.1"/>
</dbReference>
<dbReference type="GO" id="GO:0020037">
    <property type="term" value="F:heme binding"/>
    <property type="evidence" value="ECO:0007669"/>
    <property type="project" value="InterPro"/>
</dbReference>
<feature type="transmembrane region" description="Helical" evidence="6">
    <location>
        <begin position="68"/>
        <end position="89"/>
    </location>
</feature>
<comment type="similarity">
    <text evidence="6">Belongs to the CcmF/CycK/Ccl1/NrfE/CcsA family.</text>
</comment>
<dbReference type="PANTHER" id="PTHR30071">
    <property type="entry name" value="HEME EXPORTER PROTEIN C"/>
    <property type="match status" value="1"/>
</dbReference>
<feature type="transmembrane region" description="Helical" evidence="6">
    <location>
        <begin position="96"/>
        <end position="115"/>
    </location>
</feature>
<dbReference type="Pfam" id="PF01578">
    <property type="entry name" value="Cytochrom_C_asm"/>
    <property type="match status" value="1"/>
</dbReference>
<dbReference type="InterPro" id="IPR045062">
    <property type="entry name" value="Cyt_c_biogenesis_CcsA/CcmC"/>
</dbReference>
<comment type="subcellular location">
    <subcellularLocation>
        <location evidence="1">Membrane</location>
        <topology evidence="1">Multi-pass membrane protein</topology>
    </subcellularLocation>
    <subcellularLocation>
        <location evidence="6">Plastid</location>
        <location evidence="6">Chloroplast thylakoid membrane</location>
        <topology evidence="6">Multi-pass membrane protein</topology>
    </subcellularLocation>
</comment>